<accession>A0A5B8FHZ9</accession>
<dbReference type="Gene3D" id="1.10.260.40">
    <property type="entry name" value="lambda repressor-like DNA-binding domains"/>
    <property type="match status" value="1"/>
</dbReference>
<dbReference type="InterPro" id="IPR010982">
    <property type="entry name" value="Lambda_DNA-bd_dom_sf"/>
</dbReference>
<dbReference type="GO" id="GO:0003677">
    <property type="term" value="F:DNA binding"/>
    <property type="evidence" value="ECO:0007669"/>
    <property type="project" value="InterPro"/>
</dbReference>
<dbReference type="SMART" id="SM00530">
    <property type="entry name" value="HTH_XRE"/>
    <property type="match status" value="1"/>
</dbReference>
<proteinExistence type="predicted"/>
<evidence type="ECO:0000259" key="1">
    <source>
        <dbReference type="PROSITE" id="PS50943"/>
    </source>
</evidence>
<sequence length="81" mass="8513">MTKLADYLSEHGIRQKDFADRVGVTQGTISRACRNTAGISMKLAARISAATGKAVPVETWTEQYVPVEAPASCSSAIAGAE</sequence>
<gene>
    <name evidence="2" type="ORF">FDP22_12505</name>
</gene>
<dbReference type="OrthoDB" id="7582299at2"/>
<dbReference type="EMBL" id="CP040818">
    <property type="protein sequence ID" value="QDL92528.1"/>
    <property type="molecule type" value="Genomic_DNA"/>
</dbReference>
<feature type="domain" description="HTH cro/C1-type" evidence="1">
    <location>
        <begin position="4"/>
        <end position="60"/>
    </location>
</feature>
<evidence type="ECO:0000313" key="3">
    <source>
        <dbReference type="Proteomes" id="UP000305888"/>
    </source>
</evidence>
<dbReference type="PROSITE" id="PS50943">
    <property type="entry name" value="HTH_CROC1"/>
    <property type="match status" value="1"/>
</dbReference>
<protein>
    <submittedName>
        <fullName evidence="2">Helix-turn-helix transcriptional regulator</fullName>
    </submittedName>
</protein>
<dbReference type="CDD" id="cd00093">
    <property type="entry name" value="HTH_XRE"/>
    <property type="match status" value="1"/>
</dbReference>
<dbReference type="SUPFAM" id="SSF47413">
    <property type="entry name" value="lambda repressor-like DNA-binding domains"/>
    <property type="match status" value="1"/>
</dbReference>
<organism evidence="2 3">
    <name type="scientific">Paroceanicella profunda</name>
    <dbReference type="NCBI Taxonomy" id="2579971"/>
    <lineage>
        <taxon>Bacteria</taxon>
        <taxon>Pseudomonadati</taxon>
        <taxon>Pseudomonadota</taxon>
        <taxon>Alphaproteobacteria</taxon>
        <taxon>Rhodobacterales</taxon>
        <taxon>Paracoccaceae</taxon>
        <taxon>Paroceanicella</taxon>
    </lineage>
</organism>
<evidence type="ECO:0000313" key="2">
    <source>
        <dbReference type="EMBL" id="QDL92528.1"/>
    </source>
</evidence>
<dbReference type="AlphaFoldDB" id="A0A5B8FHZ9"/>
<dbReference type="RefSeq" id="WP_138579600.1">
    <property type="nucleotide sequence ID" value="NZ_CP040818.1"/>
</dbReference>
<keyword evidence="3" id="KW-1185">Reference proteome</keyword>
<dbReference type="KEGG" id="ppru:FDP22_12505"/>
<reference evidence="2 3" key="1">
    <citation type="submission" date="2019-06" db="EMBL/GenBank/DDBJ databases">
        <title>Genome sequence of Rhodobacteraceae bacterium D4M1.</title>
        <authorList>
            <person name="Cao J."/>
        </authorList>
    </citation>
    <scope>NUCLEOTIDE SEQUENCE [LARGE SCALE GENOMIC DNA]</scope>
    <source>
        <strain evidence="2 3">D4M1</strain>
    </source>
</reference>
<name>A0A5B8FHZ9_9RHOB</name>
<dbReference type="InterPro" id="IPR001387">
    <property type="entry name" value="Cro/C1-type_HTH"/>
</dbReference>
<dbReference type="Proteomes" id="UP000305888">
    <property type="component" value="Chromosome"/>
</dbReference>
<dbReference type="Pfam" id="PF01381">
    <property type="entry name" value="HTH_3"/>
    <property type="match status" value="1"/>
</dbReference>